<gene>
    <name evidence="2" type="ORF">AB3X52_05880</name>
</gene>
<evidence type="ECO:0000259" key="1">
    <source>
        <dbReference type="Pfam" id="PF00668"/>
    </source>
</evidence>
<keyword evidence="3" id="KW-1185">Reference proteome</keyword>
<proteinExistence type="predicted"/>
<sequence>MEYTELSAYDVPPGVVTTWTPAADAAAWSDDQRGLSPNHELHLAESSAGSWIGSIMRIPTPLDPRSLDRALRAWLARHEVLRAGVVATDAGWRRRIAAPTSVRIETADLGPASGEEARQTIADFLAASITPFAWPHCVFVTVAEPDEAGFTLAFGADHSVMDAYSQLLWFEEIAGLYERACAGVSDEELACLEVGSNLDHADVERAFSDELDVDSEPVVRWRDYLTAEERTGFPAFPVAGVATPVDEPTAAPRLKQASFAAWLTDAPQAAALNRLCRAGSMSLQSGVLAAMVQALREAHGLDRVRFVLPMHTRFTPEYAAAIGWYVGLCPVDVDVAGARTLPEIAARVHAAVAAGKDLVAHPFARVRELLELRDTPHFAVSYVDGRFVPGADRWDEWQARALRSPAFADDEVYLWFGRTAEGLNVSARYPETITAERAMRDLAGRVAEVLQSTAQPLLQGETLVTTA</sequence>
<feature type="domain" description="Condensation" evidence="1">
    <location>
        <begin position="46"/>
        <end position="374"/>
    </location>
</feature>
<dbReference type="InterPro" id="IPR023213">
    <property type="entry name" value="CAT-like_dom_sf"/>
</dbReference>
<evidence type="ECO:0000313" key="3">
    <source>
        <dbReference type="Proteomes" id="UP001556631"/>
    </source>
</evidence>
<dbReference type="RefSeq" id="WP_367992236.1">
    <property type="nucleotide sequence ID" value="NZ_JBFPJR010000007.1"/>
</dbReference>
<comment type="caution">
    <text evidence="2">The sequence shown here is derived from an EMBL/GenBank/DDBJ whole genome shotgun (WGS) entry which is preliminary data.</text>
</comment>
<name>A0ABV3SYR4_9ACTN</name>
<evidence type="ECO:0000313" key="2">
    <source>
        <dbReference type="EMBL" id="MEX0427143.1"/>
    </source>
</evidence>
<organism evidence="2 3">
    <name type="scientific">Nocardioides eburneus</name>
    <dbReference type="NCBI Taxonomy" id="3231482"/>
    <lineage>
        <taxon>Bacteria</taxon>
        <taxon>Bacillati</taxon>
        <taxon>Actinomycetota</taxon>
        <taxon>Actinomycetes</taxon>
        <taxon>Propionibacteriales</taxon>
        <taxon>Nocardioidaceae</taxon>
        <taxon>Nocardioides</taxon>
    </lineage>
</organism>
<dbReference type="Gene3D" id="3.30.559.10">
    <property type="entry name" value="Chloramphenicol acetyltransferase-like domain"/>
    <property type="match status" value="1"/>
</dbReference>
<dbReference type="InterPro" id="IPR001242">
    <property type="entry name" value="Condensation_dom"/>
</dbReference>
<dbReference type="Proteomes" id="UP001556631">
    <property type="component" value="Unassembled WGS sequence"/>
</dbReference>
<dbReference type="Pfam" id="PF00668">
    <property type="entry name" value="Condensation"/>
    <property type="match status" value="1"/>
</dbReference>
<dbReference type="EMBL" id="JBFPJR010000007">
    <property type="protein sequence ID" value="MEX0427143.1"/>
    <property type="molecule type" value="Genomic_DNA"/>
</dbReference>
<accession>A0ABV3SYR4</accession>
<protein>
    <submittedName>
        <fullName evidence="2">Condensation domain-containing protein</fullName>
    </submittedName>
</protein>
<dbReference type="Gene3D" id="3.30.559.30">
    <property type="entry name" value="Nonribosomal peptide synthetase, condensation domain"/>
    <property type="match status" value="1"/>
</dbReference>
<reference evidence="2 3" key="1">
    <citation type="submission" date="2024-07" db="EMBL/GenBank/DDBJ databases">
        <authorList>
            <person name="Lee S."/>
            <person name="Kang M."/>
        </authorList>
    </citation>
    <scope>NUCLEOTIDE SEQUENCE [LARGE SCALE GENOMIC DNA]</scope>
    <source>
        <strain evidence="2 3">DS6</strain>
    </source>
</reference>
<dbReference type="PANTHER" id="PTHR45527">
    <property type="entry name" value="NONRIBOSOMAL PEPTIDE SYNTHETASE"/>
    <property type="match status" value="1"/>
</dbReference>
<dbReference type="PANTHER" id="PTHR45527:SF1">
    <property type="entry name" value="FATTY ACID SYNTHASE"/>
    <property type="match status" value="1"/>
</dbReference>
<dbReference type="SUPFAM" id="SSF52777">
    <property type="entry name" value="CoA-dependent acyltransferases"/>
    <property type="match status" value="2"/>
</dbReference>